<feature type="domain" description="Nitrite/sulphite reductase 4Fe-4S" evidence="8">
    <location>
        <begin position="149"/>
        <end position="304"/>
    </location>
</feature>
<feature type="domain" description="Nitrite/sulphite reductase 4Fe-4S" evidence="8">
    <location>
        <begin position="404"/>
        <end position="518"/>
    </location>
</feature>
<name>A0A2H5XBA9_9BACT</name>
<dbReference type="EMBL" id="BEHT01000011">
    <property type="protein sequence ID" value="GBC98473.1"/>
    <property type="molecule type" value="Genomic_DNA"/>
</dbReference>
<dbReference type="InterPro" id="IPR005117">
    <property type="entry name" value="NiRdtase/SiRdtase_haem-b_fer"/>
</dbReference>
<dbReference type="Proteomes" id="UP000236173">
    <property type="component" value="Unassembled WGS sequence"/>
</dbReference>
<comment type="caution">
    <text evidence="10">The sequence shown here is derived from an EMBL/GenBank/DDBJ whole genome shotgun (WGS) entry which is preliminary data.</text>
</comment>
<evidence type="ECO:0000259" key="8">
    <source>
        <dbReference type="Pfam" id="PF01077"/>
    </source>
</evidence>
<protein>
    <submittedName>
        <fullName evidence="10">Sulfite reductase [ferredoxin]</fullName>
        <ecNumber evidence="10">1.8.7.1</ecNumber>
    </submittedName>
</protein>
<evidence type="ECO:0000256" key="3">
    <source>
        <dbReference type="ARBA" id="ARBA00022723"/>
    </source>
</evidence>
<dbReference type="Gene3D" id="3.30.413.10">
    <property type="entry name" value="Sulfite Reductase Hemoprotein, domain 1"/>
    <property type="match status" value="2"/>
</dbReference>
<gene>
    <name evidence="10" type="primary">sir_4</name>
    <name evidence="10" type="ORF">HRbin17_00986</name>
</gene>
<accession>A0A2H5XBA9</accession>
<dbReference type="PRINTS" id="PR00397">
    <property type="entry name" value="SIROHAEM"/>
</dbReference>
<feature type="domain" description="Nitrite/Sulfite reductase ferredoxin-like" evidence="9">
    <location>
        <begin position="323"/>
        <end position="387"/>
    </location>
</feature>
<dbReference type="GO" id="GO:0051539">
    <property type="term" value="F:4 iron, 4 sulfur cluster binding"/>
    <property type="evidence" value="ECO:0007669"/>
    <property type="project" value="UniProtKB-KW"/>
</dbReference>
<evidence type="ECO:0000256" key="1">
    <source>
        <dbReference type="ARBA" id="ARBA00022485"/>
    </source>
</evidence>
<dbReference type="InterPro" id="IPR051329">
    <property type="entry name" value="NIR_SIR_4Fe-4S"/>
</dbReference>
<dbReference type="Gene3D" id="3.90.480.20">
    <property type="match status" value="1"/>
</dbReference>
<dbReference type="SUPFAM" id="SSF56014">
    <property type="entry name" value="Nitrite and sulphite reductase 4Fe-4S domain-like"/>
    <property type="match status" value="2"/>
</dbReference>
<evidence type="ECO:0000313" key="11">
    <source>
        <dbReference type="Proteomes" id="UP000236173"/>
    </source>
</evidence>
<dbReference type="EC" id="1.8.7.1" evidence="10"/>
<dbReference type="InterPro" id="IPR045854">
    <property type="entry name" value="NO2/SO3_Rdtase_4Fe4S_sf"/>
</dbReference>
<reference evidence="11" key="1">
    <citation type="submission" date="2017-09" db="EMBL/GenBank/DDBJ databases">
        <title>Metaegenomics of thermophilic ammonia-oxidizing enrichment culture.</title>
        <authorList>
            <person name="Kato S."/>
            <person name="Suzuki K."/>
        </authorList>
    </citation>
    <scope>NUCLEOTIDE SEQUENCE [LARGE SCALE GENOMIC DNA]</scope>
</reference>
<keyword evidence="5" id="KW-0408">Iron</keyword>
<feature type="domain" description="Nitrite/Sulfite reductase ferredoxin-like" evidence="9">
    <location>
        <begin position="76"/>
        <end position="140"/>
    </location>
</feature>
<evidence type="ECO:0000259" key="9">
    <source>
        <dbReference type="Pfam" id="PF03460"/>
    </source>
</evidence>
<dbReference type="PANTHER" id="PTHR32439:SF9">
    <property type="entry name" value="BLR3264 PROTEIN"/>
    <property type="match status" value="1"/>
</dbReference>
<dbReference type="SUPFAM" id="SSF55124">
    <property type="entry name" value="Nitrite/Sulfite reductase N-terminal domain-like"/>
    <property type="match status" value="2"/>
</dbReference>
<keyword evidence="3" id="KW-0479">Metal-binding</keyword>
<dbReference type="Pfam" id="PF01077">
    <property type="entry name" value="NIR_SIR"/>
    <property type="match status" value="2"/>
</dbReference>
<evidence type="ECO:0000313" key="10">
    <source>
        <dbReference type="EMBL" id="GBC98473.1"/>
    </source>
</evidence>
<feature type="compositionally biased region" description="Low complexity" evidence="7">
    <location>
        <begin position="1"/>
        <end position="15"/>
    </location>
</feature>
<dbReference type="AlphaFoldDB" id="A0A2H5XBA9"/>
<proteinExistence type="predicted"/>
<evidence type="ECO:0000256" key="4">
    <source>
        <dbReference type="ARBA" id="ARBA00023002"/>
    </source>
</evidence>
<sequence length="570" mass="64259">MTQPTPDATPTTAAKKPPDIPSWDLVLKRNSIERMKQEKFPLDIICELPQLIAAGYEAIPEEDIVRLQWWGLYHDKPKVGTFMMRIKIAGGFLTPRKLRAIGEVANRYGKGYGEISTRQNIQLHWIRLEDLPAIFEHLRANGLTTAGGCGDTVRNITGCPVADIDRHALFDVQPLIQEAARFFYGNRDYSNLPRKHKITIAACPFQCNAPEIHCIALVGVIKDGREGFAVRVGGGLSSTPRISRDMGVFVPYEEALEVLRAIIDCWKENPRYRLSRVKARLKFMVDDYGADEYRRMVEERLGRKLEDFQAPEAVGEADHLGVHPQRQDGYFYIGFPVPVGWLSGDQMLRLADIVEEVGGDIRLTRQQNFIVGNIPENKVAWVAHRVEQMGFPLRVNRIWGRSIACTGEPFCNYSVTETKTKLKEIVERLEAKFGEAVADLKIHLDGCPHACGQHWVGDIGLQGTTARETDEHGGKIQAYDIILRGGLGKKTAIGKQLLRRVPSEWVPLYVERLVEAWLWFRTLRNGSGTAYTFRDFCDERTDEELIAIAEGRLSARDLLARIAPELVSAC</sequence>
<evidence type="ECO:0000256" key="7">
    <source>
        <dbReference type="SAM" id="MobiDB-lite"/>
    </source>
</evidence>
<dbReference type="GO" id="GO:0020037">
    <property type="term" value="F:heme binding"/>
    <property type="evidence" value="ECO:0007669"/>
    <property type="project" value="InterPro"/>
</dbReference>
<evidence type="ECO:0000256" key="2">
    <source>
        <dbReference type="ARBA" id="ARBA00022617"/>
    </source>
</evidence>
<evidence type="ECO:0000256" key="6">
    <source>
        <dbReference type="ARBA" id="ARBA00023014"/>
    </source>
</evidence>
<feature type="region of interest" description="Disordered" evidence="7">
    <location>
        <begin position="1"/>
        <end position="20"/>
    </location>
</feature>
<dbReference type="InterPro" id="IPR036136">
    <property type="entry name" value="Nit/Sulf_reduc_fer-like_dom_sf"/>
</dbReference>
<organism evidence="10 11">
    <name type="scientific">Candidatus Fervidibacter japonicus</name>
    <dbReference type="NCBI Taxonomy" id="2035412"/>
    <lineage>
        <taxon>Bacteria</taxon>
        <taxon>Candidatus Fervidibacterota</taxon>
        <taxon>Candidatus Fervidibacter</taxon>
    </lineage>
</organism>
<dbReference type="PANTHER" id="PTHR32439">
    <property type="entry name" value="FERREDOXIN--NITRITE REDUCTASE, CHLOROPLASTIC"/>
    <property type="match status" value="1"/>
</dbReference>
<dbReference type="InterPro" id="IPR006066">
    <property type="entry name" value="NO2/SO3_Rdtase_FeS/sirohaem_BS"/>
</dbReference>
<dbReference type="GO" id="GO:0046872">
    <property type="term" value="F:metal ion binding"/>
    <property type="evidence" value="ECO:0007669"/>
    <property type="project" value="UniProtKB-KW"/>
</dbReference>
<dbReference type="Pfam" id="PF03460">
    <property type="entry name" value="NIR_SIR_ferr"/>
    <property type="match status" value="2"/>
</dbReference>
<dbReference type="InterPro" id="IPR006067">
    <property type="entry name" value="NO2/SO3_Rdtase_4Fe4S_dom"/>
</dbReference>
<keyword evidence="1" id="KW-0004">4Fe-4S</keyword>
<evidence type="ECO:0000256" key="5">
    <source>
        <dbReference type="ARBA" id="ARBA00023004"/>
    </source>
</evidence>
<dbReference type="GO" id="GO:0050311">
    <property type="term" value="F:sulfite reductase (ferredoxin) activity"/>
    <property type="evidence" value="ECO:0007669"/>
    <property type="project" value="UniProtKB-EC"/>
</dbReference>
<keyword evidence="2" id="KW-0349">Heme</keyword>
<keyword evidence="4 10" id="KW-0560">Oxidoreductase</keyword>
<keyword evidence="6" id="KW-0411">Iron-sulfur</keyword>